<dbReference type="GO" id="GO:0006310">
    <property type="term" value="P:DNA recombination"/>
    <property type="evidence" value="ECO:0007669"/>
    <property type="project" value="UniProtKB-KW"/>
</dbReference>
<evidence type="ECO:0000256" key="10">
    <source>
        <dbReference type="ARBA" id="ARBA00023268"/>
    </source>
</evidence>
<keyword evidence="4" id="KW-0378">Hydrolase</keyword>
<dbReference type="SUPFAM" id="SSF53098">
    <property type="entry name" value="Ribonuclease H-like"/>
    <property type="match status" value="1"/>
</dbReference>
<evidence type="ECO:0000256" key="3">
    <source>
        <dbReference type="ARBA" id="ARBA00022759"/>
    </source>
</evidence>
<dbReference type="PROSITE" id="PS50994">
    <property type="entry name" value="INTEGRASE"/>
    <property type="match status" value="1"/>
</dbReference>
<dbReference type="Proteomes" id="UP000476176">
    <property type="component" value="Unassembled WGS sequence"/>
</dbReference>
<feature type="domain" description="Integrase catalytic" evidence="12">
    <location>
        <begin position="30"/>
        <end position="134"/>
    </location>
</feature>
<dbReference type="GO" id="GO:0004519">
    <property type="term" value="F:endonuclease activity"/>
    <property type="evidence" value="ECO:0007669"/>
    <property type="project" value="UniProtKB-KW"/>
</dbReference>
<comment type="caution">
    <text evidence="13">The sequence shown here is derived from an EMBL/GenBank/DDBJ whole genome shotgun (WGS) entry which is preliminary data.</text>
</comment>
<keyword evidence="7" id="KW-0695">RNA-directed DNA polymerase</keyword>
<dbReference type="GO" id="GO:0003676">
    <property type="term" value="F:nucleic acid binding"/>
    <property type="evidence" value="ECO:0007669"/>
    <property type="project" value="InterPro"/>
</dbReference>
<keyword evidence="3" id="KW-0255">Endonuclease</keyword>
<dbReference type="GO" id="GO:0046872">
    <property type="term" value="F:metal ion binding"/>
    <property type="evidence" value="ECO:0007669"/>
    <property type="project" value="UniProtKB-KW"/>
</dbReference>
<keyword evidence="2" id="KW-0479">Metal-binding</keyword>
<dbReference type="EMBL" id="QXGC01001565">
    <property type="protein sequence ID" value="KAE9200377.1"/>
    <property type="molecule type" value="Genomic_DNA"/>
</dbReference>
<evidence type="ECO:0000259" key="12">
    <source>
        <dbReference type="PROSITE" id="PS50994"/>
    </source>
</evidence>
<reference evidence="13 14" key="1">
    <citation type="submission" date="2018-09" db="EMBL/GenBank/DDBJ databases">
        <title>Genomic investigation of the strawberry pathogen Phytophthora fragariae indicates pathogenicity is determined by transcriptional variation in three key races.</title>
        <authorList>
            <person name="Adams T.M."/>
            <person name="Armitage A.D."/>
            <person name="Sobczyk M.K."/>
            <person name="Bates H.J."/>
            <person name="Dunwell J.M."/>
            <person name="Nellist C.F."/>
            <person name="Harrison R.J."/>
        </authorList>
    </citation>
    <scope>NUCLEOTIDE SEQUENCE [LARGE SCALE GENOMIC DNA]</scope>
    <source>
        <strain evidence="13 14">BC-23</strain>
    </source>
</reference>
<evidence type="ECO:0000313" key="14">
    <source>
        <dbReference type="Proteomes" id="UP000476176"/>
    </source>
</evidence>
<dbReference type="InterPro" id="IPR001584">
    <property type="entry name" value="Integrase_cat-core"/>
</dbReference>
<keyword evidence="1" id="KW-0540">Nuclease</keyword>
<keyword evidence="8" id="KW-0548">Nucleotidyltransferase</keyword>
<keyword evidence="9" id="KW-0233">DNA recombination</keyword>
<evidence type="ECO:0000256" key="4">
    <source>
        <dbReference type="ARBA" id="ARBA00022801"/>
    </source>
</evidence>
<proteinExistence type="predicted"/>
<feature type="region of interest" description="Disordered" evidence="11">
    <location>
        <begin position="258"/>
        <end position="281"/>
    </location>
</feature>
<keyword evidence="8" id="KW-0808">Transferase</keyword>
<evidence type="ECO:0000256" key="2">
    <source>
        <dbReference type="ARBA" id="ARBA00022723"/>
    </source>
</evidence>
<evidence type="ECO:0000256" key="1">
    <source>
        <dbReference type="ARBA" id="ARBA00022722"/>
    </source>
</evidence>
<dbReference type="CDD" id="cd09272">
    <property type="entry name" value="RNase_HI_RT_Ty1"/>
    <property type="match status" value="1"/>
</dbReference>
<evidence type="ECO:0000256" key="9">
    <source>
        <dbReference type="ARBA" id="ARBA00023172"/>
    </source>
</evidence>
<dbReference type="PANTHER" id="PTHR42648:SF11">
    <property type="entry name" value="TRANSPOSON TY4-P GAG-POL POLYPROTEIN"/>
    <property type="match status" value="1"/>
</dbReference>
<evidence type="ECO:0000256" key="7">
    <source>
        <dbReference type="ARBA" id="ARBA00022918"/>
    </source>
</evidence>
<evidence type="ECO:0000256" key="5">
    <source>
        <dbReference type="ARBA" id="ARBA00022842"/>
    </source>
</evidence>
<organism evidence="13 14">
    <name type="scientific">Phytophthora fragariae</name>
    <dbReference type="NCBI Taxonomy" id="53985"/>
    <lineage>
        <taxon>Eukaryota</taxon>
        <taxon>Sar</taxon>
        <taxon>Stramenopiles</taxon>
        <taxon>Oomycota</taxon>
        <taxon>Peronosporomycetes</taxon>
        <taxon>Peronosporales</taxon>
        <taxon>Peronosporaceae</taxon>
        <taxon>Phytophthora</taxon>
    </lineage>
</organism>
<evidence type="ECO:0000256" key="6">
    <source>
        <dbReference type="ARBA" id="ARBA00022908"/>
    </source>
</evidence>
<dbReference type="InterPro" id="IPR057670">
    <property type="entry name" value="SH3_retrovirus"/>
</dbReference>
<dbReference type="Gene3D" id="3.30.420.10">
    <property type="entry name" value="Ribonuclease H-like superfamily/Ribonuclease H"/>
    <property type="match status" value="2"/>
</dbReference>
<name>A0A6G0NAT6_9STRA</name>
<dbReference type="GO" id="GO:0003964">
    <property type="term" value="F:RNA-directed DNA polymerase activity"/>
    <property type="evidence" value="ECO:0007669"/>
    <property type="project" value="UniProtKB-KW"/>
</dbReference>
<gene>
    <name evidence="13" type="ORF">PF004_g19016</name>
</gene>
<keyword evidence="10" id="KW-0511">Multifunctional enzyme</keyword>
<protein>
    <recommendedName>
        <fullName evidence="12">Integrase catalytic domain-containing protein</fullName>
    </recommendedName>
</protein>
<sequence>MADGVPRIADEPSDHVCAGCCMGKMREDNFSRSPENTVKSAGVLDLIHSDVMDPMQTKTPGGCTYAVTFIDDFSRHVTVYFMKKKAEVLEKFKKFKADMENATGRKIKRLRSDNGGEYTGRLFKEYLSKQGIRHEKTMARCMLYHEGIDKKWWAEAVNTSAWIINRIPNTATVKTPYEIVYQKKPQLKNLKVFGALGYGHVPDEKRRKLDAKAFKCRFLGYEDGVKGYRVLNVETGQVKIVRTVKFMEATITGDFMTEVEGDDKDGDEDVAAPHATAPSHGQTQTLTIFNDEVVPLQHEVTTETAIVPAPSHAMITRSRTRHIEETTDPEEAEGREKQIVAPSAIGTKRQKEVPKTYAEATTRQDQDEWKKAIASELESLIANKTWKLVPKPAHQRPIGCRWVFALKRDEKGQVVRYKARLVAKGYSQRHGIDYEETYSPVAYLNSVRAMLARCGAEGIEIEQCNVDTAFRYGKLKEEIYMELPECLRELLELAEAQGEDDVVYMLLQILTGHCGAPVVWRSTFQKTVALSSTEAEYMALSDCVKECVWMRRLLKDIGAEQVGATVIYEDNQGAMALAKNVGYQARTKHIDIRYHFIREKVVSNEVELEYVDTKNQLADFMTKGLSSKTLRYLMMRSNVGPKLETSN</sequence>
<dbReference type="GO" id="GO:0003887">
    <property type="term" value="F:DNA-directed DNA polymerase activity"/>
    <property type="evidence" value="ECO:0007669"/>
    <property type="project" value="UniProtKB-KW"/>
</dbReference>
<dbReference type="GO" id="GO:0015074">
    <property type="term" value="P:DNA integration"/>
    <property type="evidence" value="ECO:0007669"/>
    <property type="project" value="UniProtKB-KW"/>
</dbReference>
<dbReference type="InterPro" id="IPR013103">
    <property type="entry name" value="RVT_2"/>
</dbReference>
<evidence type="ECO:0000256" key="8">
    <source>
        <dbReference type="ARBA" id="ARBA00022932"/>
    </source>
</evidence>
<accession>A0A6G0NAT6</accession>
<dbReference type="InterPro" id="IPR036397">
    <property type="entry name" value="RNaseH_sf"/>
</dbReference>
<dbReference type="InterPro" id="IPR039537">
    <property type="entry name" value="Retrotran_Ty1/copia-like"/>
</dbReference>
<keyword evidence="8" id="KW-0239">DNA-directed DNA polymerase</keyword>
<dbReference type="InterPro" id="IPR012337">
    <property type="entry name" value="RNaseH-like_sf"/>
</dbReference>
<dbReference type="Pfam" id="PF00665">
    <property type="entry name" value="rve"/>
    <property type="match status" value="1"/>
</dbReference>
<dbReference type="PANTHER" id="PTHR42648">
    <property type="entry name" value="TRANSPOSASE, PUTATIVE-RELATED"/>
    <property type="match status" value="1"/>
</dbReference>
<keyword evidence="6" id="KW-0229">DNA integration</keyword>
<dbReference type="GO" id="GO:0016787">
    <property type="term" value="F:hydrolase activity"/>
    <property type="evidence" value="ECO:0007669"/>
    <property type="project" value="UniProtKB-KW"/>
</dbReference>
<dbReference type="AlphaFoldDB" id="A0A6G0NAT6"/>
<keyword evidence="5" id="KW-0460">Magnesium</keyword>
<evidence type="ECO:0000313" key="13">
    <source>
        <dbReference type="EMBL" id="KAE9200377.1"/>
    </source>
</evidence>
<dbReference type="Pfam" id="PF07727">
    <property type="entry name" value="RVT_2"/>
    <property type="match status" value="1"/>
</dbReference>
<dbReference type="Pfam" id="PF25597">
    <property type="entry name" value="SH3_retrovirus"/>
    <property type="match status" value="1"/>
</dbReference>
<feature type="compositionally biased region" description="Acidic residues" evidence="11">
    <location>
        <begin position="258"/>
        <end position="270"/>
    </location>
</feature>
<evidence type="ECO:0000256" key="11">
    <source>
        <dbReference type="SAM" id="MobiDB-lite"/>
    </source>
</evidence>